<dbReference type="OMA" id="KWIVGVC"/>
<protein>
    <recommendedName>
        <fullName evidence="10">Tripartite motif containing 35-13</fullName>
    </recommendedName>
</protein>
<evidence type="ECO:0000256" key="3">
    <source>
        <dbReference type="ARBA" id="ARBA00022833"/>
    </source>
</evidence>
<dbReference type="PROSITE" id="PS50188">
    <property type="entry name" value="B302_SPRY"/>
    <property type="match status" value="1"/>
</dbReference>
<evidence type="ECO:0000256" key="2">
    <source>
        <dbReference type="ARBA" id="ARBA00022771"/>
    </source>
</evidence>
<proteinExistence type="predicted"/>
<sequence length="460" mass="53020">MEQDVSEELFHQEMTCSVCRDIFKDPWVLPCSHSFCQECLQGSVNPRGRRCPLCRESFVEGRAVPNRVLSDICRAYKTYPLPGIQKPDGEAVCKLHMKPLELYCEKDEQPVCVECVTMHNTHTLWPLKDAVPLCKTLTQNLDNTVDYIKLIRELLQIHDCAVLMQNQASEAEKQIQVEFKKLRDALLTEERLRLSELAQEEEQKIAAVQKLTKNVNQDISDLKKLIVSVKKEIGNEDLRLLQNFQDLKRKHSTLKPETRYTPFRVCEALEPFTLQDSVVAYRERQEREWSHHNTRLRQMSLFADPVVFDPNTASPWLSLDADLTAVKESHEPLITPDNPERFDPCGFVLGAEGYTSGKHRWDVMVRDCPSWVVGVCKEAVARKKKFTLSPSRGVWCIGLSKGVCTAFTNERMALQVQQRLERIRIKLDMDKGEVSFWDGESATHLVTLQHNFNVKIFPFF</sequence>
<reference evidence="9" key="1">
    <citation type="journal article" date="2004" name="Nature">
        <title>Genome duplication in the teleost fish Tetraodon nigroviridis reveals the early vertebrate proto-karyotype.</title>
        <authorList>
            <person name="Jaillon O."/>
            <person name="Aury J.-M."/>
            <person name="Brunet F."/>
            <person name="Petit J.-L."/>
            <person name="Stange-Thomann N."/>
            <person name="Mauceli E."/>
            <person name="Bouneau L."/>
            <person name="Fischer C."/>
            <person name="Ozouf-Costaz C."/>
            <person name="Bernot A."/>
            <person name="Nicaud S."/>
            <person name="Jaffe D."/>
            <person name="Fisher S."/>
            <person name="Lutfalla G."/>
            <person name="Dossat C."/>
            <person name="Segurens B."/>
            <person name="Dasilva C."/>
            <person name="Salanoubat M."/>
            <person name="Levy M."/>
            <person name="Boudet N."/>
            <person name="Castellano S."/>
            <person name="Anthouard V."/>
            <person name="Jubin C."/>
            <person name="Castelli V."/>
            <person name="Katinka M."/>
            <person name="Vacherie B."/>
            <person name="Biemont C."/>
            <person name="Skalli Z."/>
            <person name="Cattolico L."/>
            <person name="Poulain J."/>
            <person name="De Berardinis V."/>
            <person name="Cruaud C."/>
            <person name="Duprat S."/>
            <person name="Brottier P."/>
            <person name="Coutanceau J.-P."/>
            <person name="Gouzy J."/>
            <person name="Parra G."/>
            <person name="Lardier G."/>
            <person name="Chapple C."/>
            <person name="McKernan K.J."/>
            <person name="McEwan P."/>
            <person name="Bosak S."/>
            <person name="Kellis M."/>
            <person name="Volff J.-N."/>
            <person name="Guigo R."/>
            <person name="Zody M.C."/>
            <person name="Mesirov J."/>
            <person name="Lindblad-Toh K."/>
            <person name="Birren B."/>
            <person name="Nusbaum C."/>
            <person name="Kahn D."/>
            <person name="Robinson-Rechavi M."/>
            <person name="Laudet V."/>
            <person name="Schachter V."/>
            <person name="Quetier F."/>
            <person name="Saurin W."/>
            <person name="Scarpelli C."/>
            <person name="Wincker P."/>
            <person name="Lander E.S."/>
            <person name="Weissenbach J."/>
            <person name="Roest Crollius H."/>
        </authorList>
    </citation>
    <scope>NUCLEOTIDE SEQUENCE [LARGE SCALE GENOMIC DNA]</scope>
</reference>
<evidence type="ECO:0000256" key="4">
    <source>
        <dbReference type="PROSITE-ProRule" id="PRU00024"/>
    </source>
</evidence>
<dbReference type="PROSITE" id="PS50089">
    <property type="entry name" value="ZF_RING_2"/>
    <property type="match status" value="1"/>
</dbReference>
<evidence type="ECO:0000259" key="7">
    <source>
        <dbReference type="PROSITE" id="PS50188"/>
    </source>
</evidence>
<evidence type="ECO:0000259" key="5">
    <source>
        <dbReference type="PROSITE" id="PS50089"/>
    </source>
</evidence>
<evidence type="ECO:0000313" key="9">
    <source>
        <dbReference type="Proteomes" id="UP000007303"/>
    </source>
</evidence>
<dbReference type="InterPro" id="IPR050143">
    <property type="entry name" value="TRIM/RBCC"/>
</dbReference>
<accession>H3C6K3</accession>
<organism evidence="8 9">
    <name type="scientific">Tetraodon nigroviridis</name>
    <name type="common">Spotted green pufferfish</name>
    <name type="synonym">Chelonodon nigroviridis</name>
    <dbReference type="NCBI Taxonomy" id="99883"/>
    <lineage>
        <taxon>Eukaryota</taxon>
        <taxon>Metazoa</taxon>
        <taxon>Chordata</taxon>
        <taxon>Craniata</taxon>
        <taxon>Vertebrata</taxon>
        <taxon>Euteleostomi</taxon>
        <taxon>Actinopterygii</taxon>
        <taxon>Neopterygii</taxon>
        <taxon>Teleostei</taxon>
        <taxon>Neoteleostei</taxon>
        <taxon>Acanthomorphata</taxon>
        <taxon>Eupercaria</taxon>
        <taxon>Tetraodontiformes</taxon>
        <taxon>Tetradontoidea</taxon>
        <taxon>Tetraodontidae</taxon>
        <taxon>Tetraodon</taxon>
    </lineage>
</organism>
<dbReference type="InterPro" id="IPR003877">
    <property type="entry name" value="SPRY_dom"/>
</dbReference>
<dbReference type="InterPro" id="IPR001870">
    <property type="entry name" value="B30.2/SPRY"/>
</dbReference>
<keyword evidence="2 4" id="KW-0863">Zinc-finger</keyword>
<dbReference type="InterPro" id="IPR027370">
    <property type="entry name" value="Znf-RING_euk"/>
</dbReference>
<dbReference type="GO" id="GO:0008270">
    <property type="term" value="F:zinc ion binding"/>
    <property type="evidence" value="ECO:0007669"/>
    <property type="project" value="UniProtKB-KW"/>
</dbReference>
<dbReference type="InterPro" id="IPR003879">
    <property type="entry name" value="Butyrophylin_SPRY"/>
</dbReference>
<dbReference type="InterPro" id="IPR013083">
    <property type="entry name" value="Znf_RING/FYVE/PHD"/>
</dbReference>
<reference evidence="8" key="2">
    <citation type="submission" date="2025-08" db="UniProtKB">
        <authorList>
            <consortium name="Ensembl"/>
        </authorList>
    </citation>
    <scope>IDENTIFICATION</scope>
</reference>
<feature type="domain" description="RING-type" evidence="5">
    <location>
        <begin position="16"/>
        <end position="55"/>
    </location>
</feature>
<dbReference type="SMART" id="SM00449">
    <property type="entry name" value="SPRY"/>
    <property type="match status" value="1"/>
</dbReference>
<dbReference type="Gene3D" id="3.30.40.10">
    <property type="entry name" value="Zinc/RING finger domain, C3HC4 (zinc finger)"/>
    <property type="match status" value="1"/>
</dbReference>
<evidence type="ECO:0008006" key="10">
    <source>
        <dbReference type="Google" id="ProtNLM"/>
    </source>
</evidence>
<dbReference type="InterPro" id="IPR006574">
    <property type="entry name" value="PRY"/>
</dbReference>
<dbReference type="Proteomes" id="UP000007303">
    <property type="component" value="Unassembled WGS sequence"/>
</dbReference>
<feature type="domain" description="B box-type" evidence="6">
    <location>
        <begin position="88"/>
        <end position="127"/>
    </location>
</feature>
<dbReference type="AlphaFoldDB" id="H3C6K3"/>
<reference evidence="8" key="3">
    <citation type="submission" date="2025-09" db="UniProtKB">
        <authorList>
            <consortium name="Ensembl"/>
        </authorList>
    </citation>
    <scope>IDENTIFICATION</scope>
</reference>
<dbReference type="InterPro" id="IPR000315">
    <property type="entry name" value="Znf_B-box"/>
</dbReference>
<feature type="domain" description="B30.2/SPRY" evidence="7">
    <location>
        <begin position="286"/>
        <end position="460"/>
    </location>
</feature>
<dbReference type="PROSITE" id="PS50119">
    <property type="entry name" value="ZF_BBOX"/>
    <property type="match status" value="1"/>
</dbReference>
<dbReference type="Gene3D" id="2.60.120.920">
    <property type="match status" value="1"/>
</dbReference>
<keyword evidence="3" id="KW-0862">Zinc</keyword>
<keyword evidence="1" id="KW-0479">Metal-binding</keyword>
<dbReference type="PRINTS" id="PR01407">
    <property type="entry name" value="BUTYPHLNCDUF"/>
</dbReference>
<dbReference type="SMART" id="SM00184">
    <property type="entry name" value="RING"/>
    <property type="match status" value="1"/>
</dbReference>
<dbReference type="HOGENOM" id="CLU_013137_0_3_1"/>
<dbReference type="InterPro" id="IPR001841">
    <property type="entry name" value="Znf_RING"/>
</dbReference>
<dbReference type="InterPro" id="IPR017907">
    <property type="entry name" value="Znf_RING_CS"/>
</dbReference>
<dbReference type="STRING" id="99883.ENSTNIP00000003874"/>
<evidence type="ECO:0000256" key="1">
    <source>
        <dbReference type="ARBA" id="ARBA00022723"/>
    </source>
</evidence>
<dbReference type="SUPFAM" id="SSF57850">
    <property type="entry name" value="RING/U-box"/>
    <property type="match status" value="1"/>
</dbReference>
<dbReference type="Pfam" id="PF00643">
    <property type="entry name" value="zf-B_box"/>
    <property type="match status" value="1"/>
</dbReference>
<dbReference type="Gene3D" id="3.30.160.60">
    <property type="entry name" value="Classic Zinc Finger"/>
    <property type="match status" value="1"/>
</dbReference>
<dbReference type="PROSITE" id="PS00518">
    <property type="entry name" value="ZF_RING_1"/>
    <property type="match status" value="1"/>
</dbReference>
<dbReference type="SMART" id="SM00589">
    <property type="entry name" value="PRY"/>
    <property type="match status" value="1"/>
</dbReference>
<dbReference type="Pfam" id="PF13445">
    <property type="entry name" value="zf-RING_UBOX"/>
    <property type="match status" value="1"/>
</dbReference>
<evidence type="ECO:0000259" key="6">
    <source>
        <dbReference type="PROSITE" id="PS50119"/>
    </source>
</evidence>
<dbReference type="InterPro" id="IPR043136">
    <property type="entry name" value="B30.2/SPRY_sf"/>
</dbReference>
<dbReference type="CDD" id="cd12893">
    <property type="entry name" value="SPRY_PRY_TRIM35"/>
    <property type="match status" value="1"/>
</dbReference>
<dbReference type="Ensembl" id="ENSTNIT00000001264.1">
    <property type="protein sequence ID" value="ENSTNIP00000003874.1"/>
    <property type="gene ID" value="ENSTNIG00000008203.1"/>
</dbReference>
<keyword evidence="9" id="KW-1185">Reference proteome</keyword>
<dbReference type="InterPro" id="IPR013320">
    <property type="entry name" value="ConA-like_dom_sf"/>
</dbReference>
<dbReference type="GeneTree" id="ENSGT00970000193390"/>
<dbReference type="Pfam" id="PF13765">
    <property type="entry name" value="PRY"/>
    <property type="match status" value="1"/>
</dbReference>
<dbReference type="SUPFAM" id="SSF57845">
    <property type="entry name" value="B-box zinc-binding domain"/>
    <property type="match status" value="1"/>
</dbReference>
<dbReference type="SMART" id="SM00336">
    <property type="entry name" value="BBOX"/>
    <property type="match status" value="1"/>
</dbReference>
<dbReference type="SUPFAM" id="SSF49899">
    <property type="entry name" value="Concanavalin A-like lectins/glucanases"/>
    <property type="match status" value="1"/>
</dbReference>
<evidence type="ECO:0000313" key="8">
    <source>
        <dbReference type="Ensembl" id="ENSTNIP00000003874.1"/>
    </source>
</evidence>
<dbReference type="Pfam" id="PF00622">
    <property type="entry name" value="SPRY"/>
    <property type="match status" value="1"/>
</dbReference>
<dbReference type="PANTHER" id="PTHR24103">
    <property type="entry name" value="E3 UBIQUITIN-PROTEIN LIGASE TRIM"/>
    <property type="match status" value="1"/>
</dbReference>
<name>H3C6K3_TETNG</name>
<dbReference type="InParanoid" id="H3C6K3"/>